<keyword evidence="1" id="KW-0812">Transmembrane</keyword>
<dbReference type="EMBL" id="JAUHQB010000001">
    <property type="protein sequence ID" value="MDN4482467.1"/>
    <property type="molecule type" value="Genomic_DNA"/>
</dbReference>
<sequence>MITEAVETTSHVVNELPIPAPAFGLLAFTALMGLLFVTFAFRSVGTRH</sequence>
<dbReference type="AlphaFoldDB" id="A0AAW7M2F4"/>
<evidence type="ECO:0000256" key="1">
    <source>
        <dbReference type="SAM" id="Phobius"/>
    </source>
</evidence>
<reference evidence="2 5" key="2">
    <citation type="submission" date="2023-06" db="EMBL/GenBank/DDBJ databases">
        <title>SYSU T0a273.</title>
        <authorList>
            <person name="Gao L."/>
            <person name="Fang B.-Z."/>
            <person name="Li W.-J."/>
        </authorList>
    </citation>
    <scope>NUCLEOTIDE SEQUENCE [LARGE SCALE GENOMIC DNA]</scope>
    <source>
        <strain evidence="2 5">SYSU T0a273</strain>
    </source>
</reference>
<evidence type="ECO:0000313" key="2">
    <source>
        <dbReference type="EMBL" id="MDN4482467.1"/>
    </source>
</evidence>
<keyword evidence="1" id="KW-1133">Transmembrane helix</keyword>
<dbReference type="EMBL" id="JAUHPX010000001">
    <property type="protein sequence ID" value="MDN4487120.1"/>
    <property type="molecule type" value="Genomic_DNA"/>
</dbReference>
<gene>
    <name evidence="2" type="ORF">QQ002_02805</name>
    <name evidence="3" type="ORF">QQX10_02955</name>
</gene>
<reference evidence="3" key="1">
    <citation type="submission" date="2023-06" db="EMBL/GenBank/DDBJ databases">
        <title>Sysu t00039.</title>
        <authorList>
            <person name="Gao L."/>
            <person name="Fang B.-Z."/>
            <person name="Li W.-J."/>
        </authorList>
    </citation>
    <scope>NUCLEOTIDE SEQUENCE</scope>
    <source>
        <strain evidence="3">SYSU T00039</strain>
    </source>
</reference>
<accession>A0AAW7M2F4</accession>
<evidence type="ECO:0000313" key="3">
    <source>
        <dbReference type="EMBL" id="MDN4487120.1"/>
    </source>
</evidence>
<keyword evidence="1" id="KW-0472">Membrane</keyword>
<proteinExistence type="predicted"/>
<keyword evidence="4" id="KW-1185">Reference proteome</keyword>
<evidence type="ECO:0000313" key="5">
    <source>
        <dbReference type="Proteomes" id="UP001172756"/>
    </source>
</evidence>
<comment type="caution">
    <text evidence="3">The sequence shown here is derived from an EMBL/GenBank/DDBJ whole genome shotgun (WGS) entry which is preliminary data.</text>
</comment>
<dbReference type="Proteomes" id="UP001172737">
    <property type="component" value="Unassembled WGS sequence"/>
</dbReference>
<protein>
    <submittedName>
        <fullName evidence="3">Uncharacterized protein</fullName>
    </submittedName>
</protein>
<dbReference type="RefSeq" id="WP_301120121.1">
    <property type="nucleotide sequence ID" value="NZ_JAUHPX010000001.1"/>
</dbReference>
<organism evidence="3 4">
    <name type="scientific">Demequina lignilytica</name>
    <dbReference type="NCBI Taxonomy" id="3051663"/>
    <lineage>
        <taxon>Bacteria</taxon>
        <taxon>Bacillati</taxon>
        <taxon>Actinomycetota</taxon>
        <taxon>Actinomycetes</taxon>
        <taxon>Micrococcales</taxon>
        <taxon>Demequinaceae</taxon>
        <taxon>Demequina</taxon>
    </lineage>
</organism>
<dbReference type="Proteomes" id="UP001172756">
    <property type="component" value="Unassembled WGS sequence"/>
</dbReference>
<evidence type="ECO:0000313" key="4">
    <source>
        <dbReference type="Proteomes" id="UP001172737"/>
    </source>
</evidence>
<name>A0AAW7M2F4_9MICO</name>
<feature type="transmembrane region" description="Helical" evidence="1">
    <location>
        <begin position="20"/>
        <end position="41"/>
    </location>
</feature>